<dbReference type="PRINTS" id="PR00034">
    <property type="entry name" value="HTHCRP"/>
</dbReference>
<evidence type="ECO:0000313" key="7">
    <source>
        <dbReference type="EMBL" id="RZS73568.1"/>
    </source>
</evidence>
<dbReference type="SMART" id="SM00419">
    <property type="entry name" value="HTH_CRP"/>
    <property type="match status" value="1"/>
</dbReference>
<dbReference type="SMART" id="SM00100">
    <property type="entry name" value="cNMP"/>
    <property type="match status" value="1"/>
</dbReference>
<dbReference type="InterPro" id="IPR050397">
    <property type="entry name" value="Env_Response_Regulators"/>
</dbReference>
<dbReference type="InterPro" id="IPR036390">
    <property type="entry name" value="WH_DNA-bd_sf"/>
</dbReference>
<dbReference type="InterPro" id="IPR018490">
    <property type="entry name" value="cNMP-bd_dom_sf"/>
</dbReference>
<dbReference type="STRING" id="206506.AAV32_02405"/>
<dbReference type="GO" id="GO:0003677">
    <property type="term" value="F:DNA binding"/>
    <property type="evidence" value="ECO:0007669"/>
    <property type="project" value="UniProtKB-KW"/>
</dbReference>
<dbReference type="PROSITE" id="PS51063">
    <property type="entry name" value="HTH_CRP_2"/>
    <property type="match status" value="1"/>
</dbReference>
<keyword evidence="8" id="KW-1185">Reference proteome</keyword>
<dbReference type="Proteomes" id="UP000078084">
    <property type="component" value="Unassembled WGS sequence"/>
</dbReference>
<evidence type="ECO:0000259" key="4">
    <source>
        <dbReference type="PROSITE" id="PS50042"/>
    </source>
</evidence>
<dbReference type="Proteomes" id="UP000292039">
    <property type="component" value="Unassembled WGS sequence"/>
</dbReference>
<evidence type="ECO:0000259" key="5">
    <source>
        <dbReference type="PROSITE" id="PS51063"/>
    </source>
</evidence>
<dbReference type="AlphaFoldDB" id="A0A171KW95"/>
<gene>
    <name evidence="6" type="ORF">AAV32_02405</name>
    <name evidence="7" type="ORF">EV679_0766</name>
</gene>
<dbReference type="PANTHER" id="PTHR24567">
    <property type="entry name" value="CRP FAMILY TRANSCRIPTIONAL REGULATORY PROTEIN"/>
    <property type="match status" value="1"/>
</dbReference>
<reference evidence="7 9" key="2">
    <citation type="submission" date="2019-02" db="EMBL/GenBank/DDBJ databases">
        <title>Genomic Encyclopedia of Type Strains, Phase IV (KMG-IV): sequencing the most valuable type-strain genomes for metagenomic binning, comparative biology and taxonomic classification.</title>
        <authorList>
            <person name="Goeker M."/>
        </authorList>
    </citation>
    <scope>NUCLEOTIDE SEQUENCE [LARGE SCALE GENOMIC DNA]</scope>
    <source>
        <strain evidence="7 9">DSM 16618</strain>
    </source>
</reference>
<dbReference type="PANTHER" id="PTHR24567:SF26">
    <property type="entry name" value="REGULATORY PROTEIN YEIL"/>
    <property type="match status" value="1"/>
</dbReference>
<evidence type="ECO:0000313" key="8">
    <source>
        <dbReference type="Proteomes" id="UP000078084"/>
    </source>
</evidence>
<dbReference type="InterPro" id="IPR036388">
    <property type="entry name" value="WH-like_DNA-bd_sf"/>
</dbReference>
<evidence type="ECO:0000256" key="2">
    <source>
        <dbReference type="ARBA" id="ARBA00023125"/>
    </source>
</evidence>
<proteinExistence type="predicted"/>
<organism evidence="6 8">
    <name type="scientific">Kerstersia gyiorum</name>
    <dbReference type="NCBI Taxonomy" id="206506"/>
    <lineage>
        <taxon>Bacteria</taxon>
        <taxon>Pseudomonadati</taxon>
        <taxon>Pseudomonadota</taxon>
        <taxon>Betaproteobacteria</taxon>
        <taxon>Burkholderiales</taxon>
        <taxon>Alcaligenaceae</taxon>
        <taxon>Kerstersia</taxon>
    </lineage>
</organism>
<dbReference type="Gene3D" id="1.10.10.10">
    <property type="entry name" value="Winged helix-like DNA-binding domain superfamily/Winged helix DNA-binding domain"/>
    <property type="match status" value="1"/>
</dbReference>
<evidence type="ECO:0000256" key="3">
    <source>
        <dbReference type="ARBA" id="ARBA00023163"/>
    </source>
</evidence>
<dbReference type="GO" id="GO:0005829">
    <property type="term" value="C:cytosol"/>
    <property type="evidence" value="ECO:0007669"/>
    <property type="project" value="TreeGrafter"/>
</dbReference>
<dbReference type="InterPro" id="IPR000595">
    <property type="entry name" value="cNMP-bd_dom"/>
</dbReference>
<protein>
    <submittedName>
        <fullName evidence="7">CRP/FNR family transcriptional regulator</fullName>
    </submittedName>
</protein>
<dbReference type="PROSITE" id="PS50042">
    <property type="entry name" value="CNMP_BINDING_3"/>
    <property type="match status" value="1"/>
</dbReference>
<keyword evidence="2" id="KW-0238">DNA-binding</keyword>
<dbReference type="RefSeq" id="WP_068367162.1">
    <property type="nucleotide sequence ID" value="NZ_CBCSEB010000002.1"/>
</dbReference>
<feature type="domain" description="Cyclic nucleotide-binding" evidence="4">
    <location>
        <begin position="22"/>
        <end position="110"/>
    </location>
</feature>
<name>A0A171KW95_9BURK</name>
<dbReference type="SUPFAM" id="SSF46785">
    <property type="entry name" value="Winged helix' DNA-binding domain"/>
    <property type="match status" value="1"/>
</dbReference>
<dbReference type="Pfam" id="PF00027">
    <property type="entry name" value="cNMP_binding"/>
    <property type="match status" value="1"/>
</dbReference>
<dbReference type="InterPro" id="IPR012318">
    <property type="entry name" value="HTH_CRP"/>
</dbReference>
<dbReference type="SUPFAM" id="SSF51206">
    <property type="entry name" value="cAMP-binding domain-like"/>
    <property type="match status" value="1"/>
</dbReference>
<dbReference type="EMBL" id="LBNE01000001">
    <property type="protein sequence ID" value="KKO73162.1"/>
    <property type="molecule type" value="Genomic_DNA"/>
</dbReference>
<dbReference type="Gene3D" id="2.60.120.10">
    <property type="entry name" value="Jelly Rolls"/>
    <property type="match status" value="1"/>
</dbReference>
<dbReference type="GeneID" id="99727729"/>
<evidence type="ECO:0000313" key="9">
    <source>
        <dbReference type="Proteomes" id="UP000292039"/>
    </source>
</evidence>
<reference evidence="6 8" key="1">
    <citation type="submission" date="2015-04" db="EMBL/GenBank/DDBJ databases">
        <title>Genome sequence of Kerstersia gyiorum CG1.</title>
        <authorList>
            <person name="Greninger A.L."/>
            <person name="Kozyreva V."/>
            <person name="Chaturvedi V."/>
        </authorList>
    </citation>
    <scope>NUCLEOTIDE SEQUENCE [LARGE SCALE GENOMIC DNA]</scope>
    <source>
        <strain evidence="6 8">CG1</strain>
    </source>
</reference>
<accession>A0A171KW95</accession>
<keyword evidence="1" id="KW-0805">Transcription regulation</keyword>
<dbReference type="InterPro" id="IPR014710">
    <property type="entry name" value="RmlC-like_jellyroll"/>
</dbReference>
<comment type="caution">
    <text evidence="6">The sequence shown here is derived from an EMBL/GenBank/DDBJ whole genome shotgun (WGS) entry which is preliminary data.</text>
</comment>
<sequence length="238" mass="26678">MTFVKCQAAAPAMAARLRQHPWFLALDENTFKALASHCRDLNFQPGQEIFSHGDPCNTCMLVFEGQLQGLRYTQEGEEKIFGHISPGAFIGLHSLFAQPPLHWHTIRAVTTGNGCLLEAGALRKACLAAPALALSVIEHGARLLRHHTEQIDWLTSSTAEQRLADYILRFGKPQSDDARIQLPLSWAQIATKLGMRPETLSRLLAKWRRQGFIRSQRASLYVLDSSALREIVRTDRVI</sequence>
<dbReference type="Pfam" id="PF13545">
    <property type="entry name" value="HTH_Crp_2"/>
    <property type="match status" value="1"/>
</dbReference>
<dbReference type="GO" id="GO:0003700">
    <property type="term" value="F:DNA-binding transcription factor activity"/>
    <property type="evidence" value="ECO:0007669"/>
    <property type="project" value="TreeGrafter"/>
</dbReference>
<feature type="domain" description="HTH crp-type" evidence="5">
    <location>
        <begin position="157"/>
        <end position="226"/>
    </location>
</feature>
<evidence type="ECO:0000256" key="1">
    <source>
        <dbReference type="ARBA" id="ARBA00023015"/>
    </source>
</evidence>
<evidence type="ECO:0000313" key="6">
    <source>
        <dbReference type="EMBL" id="KKO73162.1"/>
    </source>
</evidence>
<keyword evidence="3" id="KW-0804">Transcription</keyword>
<dbReference type="EMBL" id="SGWZ01000001">
    <property type="protein sequence ID" value="RZS73568.1"/>
    <property type="molecule type" value="Genomic_DNA"/>
</dbReference>
<dbReference type="CDD" id="cd00038">
    <property type="entry name" value="CAP_ED"/>
    <property type="match status" value="1"/>
</dbReference>
<dbReference type="CDD" id="cd00092">
    <property type="entry name" value="HTH_CRP"/>
    <property type="match status" value="1"/>
</dbReference>